<keyword evidence="1" id="KW-1133">Transmembrane helix</keyword>
<evidence type="ECO:0000256" key="1">
    <source>
        <dbReference type="SAM" id="Phobius"/>
    </source>
</evidence>
<dbReference type="Proteomes" id="UP000248079">
    <property type="component" value="Unassembled WGS sequence"/>
</dbReference>
<dbReference type="AlphaFoldDB" id="A0A2V3ZVU3"/>
<evidence type="ECO:0000313" key="2">
    <source>
        <dbReference type="EMBL" id="PXX99021.1"/>
    </source>
</evidence>
<gene>
    <name evidence="2" type="ORF">DF185_14150</name>
</gene>
<keyword evidence="3" id="KW-1185">Reference proteome</keyword>
<dbReference type="RefSeq" id="WP_110361416.1">
    <property type="nucleotide sequence ID" value="NZ_QFLI01000006.1"/>
</dbReference>
<comment type="caution">
    <text evidence="2">The sequence shown here is derived from an EMBL/GenBank/DDBJ whole genome shotgun (WGS) entry which is preliminary data.</text>
</comment>
<feature type="transmembrane region" description="Helical" evidence="1">
    <location>
        <begin position="12"/>
        <end position="34"/>
    </location>
</feature>
<evidence type="ECO:0000313" key="3">
    <source>
        <dbReference type="Proteomes" id="UP000248079"/>
    </source>
</evidence>
<sequence>MEYKNTPKKLSFISGVVILIWLLILTYDEIQRFLFLYKWTRINPLLPDKLEGYYLIHTIMLLAILIVVGIFNLKNFKWMNWYVPIGSIILLFMVPYISDFTRELLYRLYF</sequence>
<name>A0A2V3ZVU3_9BACT</name>
<reference evidence="2 3" key="1">
    <citation type="submission" date="2018-05" db="EMBL/GenBank/DDBJ databases">
        <title>Marinifilum breve JC075T sp. nov., a marine bacterium isolated from Yongle Blue Hole in the South China Sea.</title>
        <authorList>
            <person name="Fu T."/>
        </authorList>
    </citation>
    <scope>NUCLEOTIDE SEQUENCE [LARGE SCALE GENOMIC DNA]</scope>
    <source>
        <strain evidence="2 3">JC075</strain>
    </source>
</reference>
<keyword evidence="1" id="KW-0812">Transmembrane</keyword>
<dbReference type="EMBL" id="QFLI01000006">
    <property type="protein sequence ID" value="PXX99021.1"/>
    <property type="molecule type" value="Genomic_DNA"/>
</dbReference>
<protein>
    <submittedName>
        <fullName evidence="2">Uncharacterized protein</fullName>
    </submittedName>
</protein>
<accession>A0A2V3ZVU3</accession>
<proteinExistence type="predicted"/>
<organism evidence="2 3">
    <name type="scientific">Marinifilum breve</name>
    <dbReference type="NCBI Taxonomy" id="2184082"/>
    <lineage>
        <taxon>Bacteria</taxon>
        <taxon>Pseudomonadati</taxon>
        <taxon>Bacteroidota</taxon>
        <taxon>Bacteroidia</taxon>
        <taxon>Marinilabiliales</taxon>
        <taxon>Marinifilaceae</taxon>
    </lineage>
</organism>
<keyword evidence="1" id="KW-0472">Membrane</keyword>
<feature type="transmembrane region" description="Helical" evidence="1">
    <location>
        <begin position="54"/>
        <end position="73"/>
    </location>
</feature>
<feature type="transmembrane region" description="Helical" evidence="1">
    <location>
        <begin position="80"/>
        <end position="98"/>
    </location>
</feature>